<protein>
    <recommendedName>
        <fullName evidence="5">Phospholipase</fullName>
        <ecNumber evidence="5">3.1.4.4</ecNumber>
    </recommendedName>
</protein>
<dbReference type="GO" id="GO:0035556">
    <property type="term" value="P:intracellular signal transduction"/>
    <property type="evidence" value="ECO:0007669"/>
    <property type="project" value="InterPro"/>
</dbReference>
<evidence type="ECO:0000313" key="8">
    <source>
        <dbReference type="EMBL" id="VVT54017.1"/>
    </source>
</evidence>
<dbReference type="GeneID" id="43582680"/>
<dbReference type="InterPro" id="IPR001736">
    <property type="entry name" value="PLipase_D/transphosphatidylase"/>
</dbReference>
<reference evidence="8 9" key="1">
    <citation type="submission" date="2019-09" db="EMBL/GenBank/DDBJ databases">
        <authorList>
            <person name="Brejova B."/>
        </authorList>
    </citation>
    <scope>NUCLEOTIDE SEQUENCE [LARGE SCALE GENOMIC DNA]</scope>
</reference>
<dbReference type="GO" id="GO:0006654">
    <property type="term" value="P:phosphatidic acid biosynthetic process"/>
    <property type="evidence" value="ECO:0007669"/>
    <property type="project" value="InterPro"/>
</dbReference>
<comment type="similarity">
    <text evidence="5">Belongs to the phospholipase D family.</text>
</comment>
<evidence type="ECO:0000256" key="4">
    <source>
        <dbReference type="ARBA" id="ARBA00023098"/>
    </source>
</evidence>
<dbReference type="EC" id="3.1.4.4" evidence="5"/>
<sequence>MSFHTLKYGLKKAYKDNISSDNVNSTGFLKDVAQSFGNFGDRITNNNHRHDEEHEIAADEEREKEKANNRFKSFSSSSFRNEVKWFVGGHDYMAAIAQAIESAQYEILIMDWWLSPELFLVRPPALNEKWRLDRTLARAAERGVDVRILCYKEVESALTLQSVHTKHALEKLHPNIKVMRHPDHTALEGRNVTLFWAHHEKMMLIDRRVGFMGGIDLCYGRWDLNYHPIADLHPGFSEATIYNGQEYNNARIHDFDNVSSPEIDSVDRRVIPRMGWQDVSFQINGPGCVSLERHFIERWEFLRVFKYLNRPKYIPMEIGVIEHIPASKSKLDAVKNLGDKIGSLNLSGKNDNSKENDEAPKLAPYEDPILNPDARMEYNINEEEPRKIYLPHPESPDSFCGNVTTQLCRSISDWSHGYLTERSIQNAYISLIRDARFSVYIENQFFIAGGSFSTADRFHNEIGDAIVDRILQAARNNEPFKMTIVIPAIPGFAGDIKSDDAVGIRAIMNFQYKSINRGGNSILERISQAGFNPGDYIQFYHLRSFDRILPTESFCDLQPNTVSKYQQTSEYMKQLSQNYLNYEQLAEQKGAKSSISYCAFQSTPSVMDEGWAFPGVNEAEHFVSEQLYIHSKLLIVDDRVVVCGSSNINDRSMAGDHDSEIAMVIEEPQDFEINVGGSPTLVSRFATSLRRQLMRKHLGLVQPQSLVAGIAGETFTSDMSPLPQCNNYDFGSEEDSIVADPLDENLWNYTLDIARTNQGVFEDVFHTYPTNNAHNWNQYVSWTSEVTSPCHVSQKYANDSFGIRSQLAKVKGHIVPMAHEFLIEESVLVKPGIQYNDFVSDLYA</sequence>
<feature type="domain" description="PLD phosphodiesterase" evidence="7">
    <location>
        <begin position="194"/>
        <end position="221"/>
    </location>
</feature>
<evidence type="ECO:0000313" key="9">
    <source>
        <dbReference type="Proteomes" id="UP000398389"/>
    </source>
</evidence>
<keyword evidence="2 5" id="KW-0378">Hydrolase</keyword>
<dbReference type="CDD" id="cd09138">
    <property type="entry name" value="PLDc_vPLD1_2_yPLD_like_1"/>
    <property type="match status" value="1"/>
</dbReference>
<gene>
    <name evidence="8" type="ORF">SAPINGB_P003865</name>
</gene>
<keyword evidence="9" id="KW-1185">Reference proteome</keyword>
<evidence type="ECO:0000256" key="3">
    <source>
        <dbReference type="ARBA" id="ARBA00022963"/>
    </source>
</evidence>
<dbReference type="AlphaFoldDB" id="A0A5E8BWY6"/>
<name>A0A5E8BWY6_9ASCO</name>
<evidence type="ECO:0000259" key="7">
    <source>
        <dbReference type="PROSITE" id="PS50035"/>
    </source>
</evidence>
<dbReference type="OrthoDB" id="14911at2759"/>
<organism evidence="8 9">
    <name type="scientific">Magnusiomyces paraingens</name>
    <dbReference type="NCBI Taxonomy" id="2606893"/>
    <lineage>
        <taxon>Eukaryota</taxon>
        <taxon>Fungi</taxon>
        <taxon>Dikarya</taxon>
        <taxon>Ascomycota</taxon>
        <taxon>Saccharomycotina</taxon>
        <taxon>Dipodascomycetes</taxon>
        <taxon>Dipodascales</taxon>
        <taxon>Dipodascaceae</taxon>
        <taxon>Magnusiomyces</taxon>
    </lineage>
</organism>
<dbReference type="PANTHER" id="PTHR18896:SF186">
    <property type="entry name" value="PHOSPHOLIPASE D"/>
    <property type="match status" value="1"/>
</dbReference>
<dbReference type="InterPro" id="IPR025202">
    <property type="entry name" value="PLD-like_dom"/>
</dbReference>
<evidence type="ECO:0000256" key="6">
    <source>
        <dbReference type="SAM" id="MobiDB-lite"/>
    </source>
</evidence>
<dbReference type="CDD" id="cd09141">
    <property type="entry name" value="PLDc_vPLD1_2_yPLD_like_2"/>
    <property type="match status" value="1"/>
</dbReference>
<dbReference type="GO" id="GO:0004630">
    <property type="term" value="F:phospholipase D activity"/>
    <property type="evidence" value="ECO:0007669"/>
    <property type="project" value="UniProtKB-UniRule"/>
</dbReference>
<dbReference type="EMBL" id="CABVLU010000003">
    <property type="protein sequence ID" value="VVT54017.1"/>
    <property type="molecule type" value="Genomic_DNA"/>
</dbReference>
<dbReference type="PIRSF" id="PIRSF009376">
    <property type="entry name" value="Phospholipase_D_euk"/>
    <property type="match status" value="1"/>
</dbReference>
<dbReference type="SMART" id="SM00155">
    <property type="entry name" value="PLDc"/>
    <property type="match status" value="2"/>
</dbReference>
<dbReference type="InterPro" id="IPR015679">
    <property type="entry name" value="PLipase_D_fam"/>
</dbReference>
<comment type="catalytic activity">
    <reaction evidence="5">
        <text>a 1,2-diacyl-sn-glycero-3-phosphocholine + H2O = a 1,2-diacyl-sn-glycero-3-phosphate + choline + H(+)</text>
        <dbReference type="Rhea" id="RHEA:14445"/>
        <dbReference type="ChEBI" id="CHEBI:15354"/>
        <dbReference type="ChEBI" id="CHEBI:15377"/>
        <dbReference type="ChEBI" id="CHEBI:15378"/>
        <dbReference type="ChEBI" id="CHEBI:57643"/>
        <dbReference type="ChEBI" id="CHEBI:58608"/>
        <dbReference type="EC" id="3.1.4.4"/>
    </reaction>
</comment>
<keyword evidence="3 5" id="KW-0442">Lipid degradation</keyword>
<feature type="compositionally biased region" description="Basic and acidic residues" evidence="6">
    <location>
        <begin position="351"/>
        <end position="360"/>
    </location>
</feature>
<dbReference type="Pfam" id="PF13091">
    <property type="entry name" value="PLDc_2"/>
    <property type="match status" value="2"/>
</dbReference>
<dbReference type="Proteomes" id="UP000398389">
    <property type="component" value="Unassembled WGS sequence"/>
</dbReference>
<feature type="domain" description="PLD phosphodiesterase" evidence="7">
    <location>
        <begin position="625"/>
        <end position="652"/>
    </location>
</feature>
<keyword evidence="1" id="KW-0677">Repeat</keyword>
<dbReference type="InterPro" id="IPR016555">
    <property type="entry name" value="PLipase_D_euk"/>
</dbReference>
<evidence type="ECO:0000256" key="5">
    <source>
        <dbReference type="PIRNR" id="PIRNR009376"/>
    </source>
</evidence>
<accession>A0A5E8BWY6</accession>
<dbReference type="SUPFAM" id="SSF56024">
    <property type="entry name" value="Phospholipase D/nuclease"/>
    <property type="match status" value="2"/>
</dbReference>
<proteinExistence type="inferred from homology"/>
<dbReference type="Gene3D" id="3.30.870.10">
    <property type="entry name" value="Endonuclease Chain A"/>
    <property type="match status" value="2"/>
</dbReference>
<dbReference type="PROSITE" id="PS50035">
    <property type="entry name" value="PLD"/>
    <property type="match status" value="2"/>
</dbReference>
<evidence type="ECO:0000256" key="1">
    <source>
        <dbReference type="ARBA" id="ARBA00022737"/>
    </source>
</evidence>
<dbReference type="GO" id="GO:0009395">
    <property type="term" value="P:phospholipid catabolic process"/>
    <property type="evidence" value="ECO:0007669"/>
    <property type="project" value="TreeGrafter"/>
</dbReference>
<keyword evidence="4" id="KW-0443">Lipid metabolism</keyword>
<evidence type="ECO:0000256" key="2">
    <source>
        <dbReference type="ARBA" id="ARBA00022801"/>
    </source>
</evidence>
<feature type="region of interest" description="Disordered" evidence="6">
    <location>
        <begin position="345"/>
        <end position="366"/>
    </location>
</feature>
<dbReference type="RefSeq" id="XP_031854471.1">
    <property type="nucleotide sequence ID" value="XM_031998580.1"/>
</dbReference>
<dbReference type="PANTHER" id="PTHR18896">
    <property type="entry name" value="PHOSPHOLIPASE D"/>
    <property type="match status" value="1"/>
</dbReference>